<reference evidence="2 3" key="1">
    <citation type="submission" date="2024-02" db="EMBL/GenBank/DDBJ databases">
        <authorList>
            <person name="Chen Y."/>
            <person name="Shah S."/>
            <person name="Dougan E. K."/>
            <person name="Thang M."/>
            <person name="Chan C."/>
        </authorList>
    </citation>
    <scope>NUCLEOTIDE SEQUENCE [LARGE SCALE GENOMIC DNA]</scope>
</reference>
<evidence type="ECO:0000313" key="2">
    <source>
        <dbReference type="EMBL" id="CAK9043674.1"/>
    </source>
</evidence>
<organism evidence="2 3">
    <name type="scientific">Durusdinium trenchii</name>
    <dbReference type="NCBI Taxonomy" id="1381693"/>
    <lineage>
        <taxon>Eukaryota</taxon>
        <taxon>Sar</taxon>
        <taxon>Alveolata</taxon>
        <taxon>Dinophyceae</taxon>
        <taxon>Suessiales</taxon>
        <taxon>Symbiodiniaceae</taxon>
        <taxon>Durusdinium</taxon>
    </lineage>
</organism>
<protein>
    <recommendedName>
        <fullName evidence="4">PAS domain-containing protein</fullName>
    </recommendedName>
</protein>
<dbReference type="Proteomes" id="UP001642484">
    <property type="component" value="Unassembled WGS sequence"/>
</dbReference>
<dbReference type="Gene3D" id="3.30.450.20">
    <property type="entry name" value="PAS domain"/>
    <property type="match status" value="1"/>
</dbReference>
<feature type="region of interest" description="Disordered" evidence="1">
    <location>
        <begin position="276"/>
        <end position="300"/>
    </location>
</feature>
<comment type="caution">
    <text evidence="2">The sequence shown here is derived from an EMBL/GenBank/DDBJ whole genome shotgun (WGS) entry which is preliminary data.</text>
</comment>
<sequence length="318" mass="34097">MLRLAVKRNRAAPHVRSKSIASVSLSDHDVGTNNLPSYVICDPKKKGHPIRHASQGFQELFGYSASECIGLQVPSCLGAPMAELTKIGHSCGLSADETRQRIERIQEAAEEAAQCAAEGTSTSSPLLLTKRNGEVIACEISWCQSSHPKLGWSYLACAFRELGDASVVPRLLVAGHVGAMYEELCSDMSDGLPTTSAAEQLRASSEDLHAAAEQMWKDELAKGIKPKSSSKTRSEETSSIWSRSTASTTTSSRDSKEPKAKADACAHHFGALLGILPEKDGAPAAPTLETKGMPETAQTPLIREDLDFESVCGDDSWE</sequence>
<feature type="compositionally biased region" description="Low complexity" evidence="1">
    <location>
        <begin position="231"/>
        <end position="252"/>
    </location>
</feature>
<accession>A0ABP0M0D2</accession>
<evidence type="ECO:0000313" key="3">
    <source>
        <dbReference type="Proteomes" id="UP001642484"/>
    </source>
</evidence>
<evidence type="ECO:0000256" key="1">
    <source>
        <dbReference type="SAM" id="MobiDB-lite"/>
    </source>
</evidence>
<evidence type="ECO:0008006" key="4">
    <source>
        <dbReference type="Google" id="ProtNLM"/>
    </source>
</evidence>
<dbReference type="EMBL" id="CAXAMN010014547">
    <property type="protein sequence ID" value="CAK9043674.1"/>
    <property type="molecule type" value="Genomic_DNA"/>
</dbReference>
<feature type="region of interest" description="Disordered" evidence="1">
    <location>
        <begin position="221"/>
        <end position="261"/>
    </location>
</feature>
<gene>
    <name evidence="2" type="ORF">CCMP2556_LOCUS23095</name>
</gene>
<keyword evidence="3" id="KW-1185">Reference proteome</keyword>
<feature type="non-terminal residue" evidence="2">
    <location>
        <position position="318"/>
    </location>
</feature>
<name>A0ABP0M0D2_9DINO</name>
<proteinExistence type="predicted"/>